<feature type="compositionally biased region" description="Low complexity" evidence="1">
    <location>
        <begin position="996"/>
        <end position="1006"/>
    </location>
</feature>
<feature type="compositionally biased region" description="Low complexity" evidence="1">
    <location>
        <begin position="938"/>
        <end position="956"/>
    </location>
</feature>
<organism evidence="2 3">
    <name type="scientific">Lithohypha guttulata</name>
    <dbReference type="NCBI Taxonomy" id="1690604"/>
    <lineage>
        <taxon>Eukaryota</taxon>
        <taxon>Fungi</taxon>
        <taxon>Dikarya</taxon>
        <taxon>Ascomycota</taxon>
        <taxon>Pezizomycotina</taxon>
        <taxon>Eurotiomycetes</taxon>
        <taxon>Chaetothyriomycetidae</taxon>
        <taxon>Chaetothyriales</taxon>
        <taxon>Trichomeriaceae</taxon>
        <taxon>Lithohypha</taxon>
    </lineage>
</organism>
<feature type="region of interest" description="Disordered" evidence="1">
    <location>
        <begin position="310"/>
        <end position="369"/>
    </location>
</feature>
<feature type="compositionally biased region" description="Acidic residues" evidence="1">
    <location>
        <begin position="1067"/>
        <end position="1082"/>
    </location>
</feature>
<reference evidence="2 3" key="1">
    <citation type="submission" date="2023-08" db="EMBL/GenBank/DDBJ databases">
        <title>Black Yeasts Isolated from many extreme environments.</title>
        <authorList>
            <person name="Coleine C."/>
            <person name="Stajich J.E."/>
            <person name="Selbmann L."/>
        </authorList>
    </citation>
    <scope>NUCLEOTIDE SEQUENCE [LARGE SCALE GENOMIC DNA]</scope>
    <source>
        <strain evidence="2 3">CCFEE 5885</strain>
    </source>
</reference>
<comment type="caution">
    <text evidence="2">The sequence shown here is derived from an EMBL/GenBank/DDBJ whole genome shotgun (WGS) entry which is preliminary data.</text>
</comment>
<proteinExistence type="predicted"/>
<feature type="region of interest" description="Disordered" evidence="1">
    <location>
        <begin position="164"/>
        <end position="183"/>
    </location>
</feature>
<evidence type="ECO:0000313" key="2">
    <source>
        <dbReference type="EMBL" id="KAK5094552.1"/>
    </source>
</evidence>
<feature type="compositionally biased region" description="Low complexity" evidence="1">
    <location>
        <begin position="917"/>
        <end position="930"/>
    </location>
</feature>
<keyword evidence="3" id="KW-1185">Reference proteome</keyword>
<evidence type="ECO:0000313" key="3">
    <source>
        <dbReference type="Proteomes" id="UP001345013"/>
    </source>
</evidence>
<feature type="compositionally biased region" description="Basic and acidic residues" evidence="1">
    <location>
        <begin position="424"/>
        <end position="433"/>
    </location>
</feature>
<sequence>MALDAFWEASFPDRQRPTLYATEERTDDGWLPLSNADDFLVDNLTSLDSAQLYTLTANNAEALQKAQQEWTHLERLAQHLKTRDPLPVQYKDPQELPRQEIFDERKEAVLYSYKYEAHRRMLPARFTISENVTDQEKFDCREPPEPFSQGGFIPSEKQYKSLMSAAKAEGREKNPDNQKPYETNFAFEPKLTGTWIAKVLQLEAPLPPRTRAGGAALNGAVNPSDRLTRFNGEKVPPTRDISTAPIDAPSPRSRMNTPVGGASPASKKRKIDTVDVPGLLQRKKHPNQYTKRWEAEEAARLAAAQEPARFNGHPMPMQLDGHPPEPQFVKKKHPNQYTKRREREEAERREREDGERQIYEPYTQDRDDRMQEYRGNTQLSYQPGFGADRVYSKVYDPVRYVSPAVGPELNPATGKPKHPNQYTKRREREEAERLAALQRGYAAPAGPVHSRSGTPSWLARPQAPAQNGHSQPNTSRTATPSQTQLAQQSRSLIDTSKMTREELRTHLFKDTELIALLERDHSWLNDDAEIALTWKAKILNSDYPVRTWAMLRKWKEWRAEGKDKRPRDKDGNRIRELVAPANANGTNVAGDTEMADAESPVVSATEKASMAAPTAPAPAPAPPSTAAAGPATATSQGPSFAKSPARRPTRLRTRATGLDSPQPAPSSPLVSGVNARDLDPGNPPASLSFSGKLQSMDQLDSNAKVDSWQDRVKQQQEEGSQTEYAASTRAGKGALRQLPKLQILGTEDEIYPSSAEADVDMDAKHQGEPNEVSASQENESEDPLHGNASSSNEEDMSDSERSSSPSTDPGERDTAYRSGTRSRPRNVKVHVDTGTFAASANGTGRRIQGESLRRTRSGMSTRSLLSNNPINNAHSSANADVAPSNNIDTTSVRRTRSRSQKPPPQPHQQERERESIPTPTSTTATATTTRGRSRDQHSQQSQTQRQQALSFSTPATQIPPPPPPPPSKRPGLRPNPPKRTLTEDSGSESESDSDSASESQSQSQSEQEPEPEVKLDIATPSTKRTTGTASGQRGRRERGSSYTDEAVAQERGEGVTVEWKWERKDKEEEEEEEEEQYWELEA</sequence>
<feature type="compositionally biased region" description="Low complexity" evidence="1">
    <location>
        <begin position="624"/>
        <end position="635"/>
    </location>
</feature>
<feature type="compositionally biased region" description="Basic and acidic residues" evidence="1">
    <location>
        <begin position="559"/>
        <end position="576"/>
    </location>
</feature>
<feature type="region of interest" description="Disordered" evidence="1">
    <location>
        <begin position="211"/>
        <end position="269"/>
    </location>
</feature>
<feature type="compositionally biased region" description="Basic and acidic residues" evidence="1">
    <location>
        <begin position="1048"/>
        <end position="1066"/>
    </location>
</feature>
<feature type="compositionally biased region" description="Polar residues" evidence="1">
    <location>
        <begin position="857"/>
        <end position="888"/>
    </location>
</feature>
<accession>A0ABR0KFM4</accession>
<feature type="compositionally biased region" description="Polar residues" evidence="1">
    <location>
        <begin position="1019"/>
        <end position="1029"/>
    </location>
</feature>
<protein>
    <recommendedName>
        <fullName evidence="4">Nuclear protein MDM1</fullName>
    </recommendedName>
</protein>
<dbReference type="Proteomes" id="UP001345013">
    <property type="component" value="Unassembled WGS sequence"/>
</dbReference>
<feature type="compositionally biased region" description="Basic residues" evidence="1">
    <location>
        <begin position="644"/>
        <end position="653"/>
    </location>
</feature>
<evidence type="ECO:0008006" key="4">
    <source>
        <dbReference type="Google" id="ProtNLM"/>
    </source>
</evidence>
<feature type="compositionally biased region" description="Basic and acidic residues" evidence="1">
    <location>
        <begin position="339"/>
        <end position="369"/>
    </location>
</feature>
<feature type="compositionally biased region" description="Pro residues" evidence="1">
    <location>
        <begin position="957"/>
        <end position="977"/>
    </location>
</feature>
<feature type="region of interest" description="Disordered" evidence="1">
    <location>
        <begin position="404"/>
        <end position="496"/>
    </location>
</feature>
<feature type="compositionally biased region" description="Polar residues" evidence="1">
    <location>
        <begin position="464"/>
        <end position="496"/>
    </location>
</feature>
<feature type="compositionally biased region" description="Polar residues" evidence="1">
    <location>
        <begin position="685"/>
        <end position="701"/>
    </location>
</feature>
<feature type="compositionally biased region" description="Basic and acidic residues" evidence="1">
    <location>
        <begin position="707"/>
        <end position="716"/>
    </location>
</feature>
<gene>
    <name evidence="2" type="ORF">LTR24_003493</name>
</gene>
<name>A0ABR0KFM4_9EURO</name>
<feature type="region of interest" description="Disordered" evidence="1">
    <location>
        <begin position="559"/>
        <end position="1082"/>
    </location>
</feature>
<dbReference type="EMBL" id="JAVRRG010000033">
    <property type="protein sequence ID" value="KAK5094552.1"/>
    <property type="molecule type" value="Genomic_DNA"/>
</dbReference>
<feature type="compositionally biased region" description="Acidic residues" evidence="1">
    <location>
        <begin position="985"/>
        <end position="995"/>
    </location>
</feature>
<evidence type="ECO:0000256" key="1">
    <source>
        <dbReference type="SAM" id="MobiDB-lite"/>
    </source>
</evidence>
<feature type="compositionally biased region" description="Basic residues" evidence="1">
    <location>
        <begin position="329"/>
        <end position="338"/>
    </location>
</feature>